<dbReference type="AlphaFoldDB" id="A0A1Y4Q8W2"/>
<evidence type="ECO:0000313" key="2">
    <source>
        <dbReference type="Proteomes" id="UP000196258"/>
    </source>
</evidence>
<accession>A0A1Y4Q8W2</accession>
<proteinExistence type="predicted"/>
<reference evidence="2" key="1">
    <citation type="submission" date="2017-04" db="EMBL/GenBank/DDBJ databases">
        <title>Function of individual gut microbiota members based on whole genome sequencing of pure cultures obtained from chicken caecum.</title>
        <authorList>
            <person name="Medvecky M."/>
            <person name="Cejkova D."/>
            <person name="Polansky O."/>
            <person name="Karasova D."/>
            <person name="Kubasova T."/>
            <person name="Cizek A."/>
            <person name="Rychlik I."/>
        </authorList>
    </citation>
    <scope>NUCLEOTIDE SEQUENCE [LARGE SCALE GENOMIC DNA]</scope>
    <source>
        <strain evidence="2">An149</strain>
    </source>
</reference>
<organism evidence="1 2">
    <name type="scientific">Thomasclavelia spiroformis</name>
    <dbReference type="NCBI Taxonomy" id="29348"/>
    <lineage>
        <taxon>Bacteria</taxon>
        <taxon>Bacillati</taxon>
        <taxon>Bacillota</taxon>
        <taxon>Erysipelotrichia</taxon>
        <taxon>Erysipelotrichales</taxon>
        <taxon>Coprobacillaceae</taxon>
        <taxon>Thomasclavelia</taxon>
    </lineage>
</organism>
<evidence type="ECO:0000313" key="1">
    <source>
        <dbReference type="EMBL" id="OUQ03369.1"/>
    </source>
</evidence>
<sequence length="202" mass="23965">MKFSEQEMNFLCRLLHYSKLIGYENFPLLNKEESKKVMAKLEEKNIIKDGLLTKYGLTLIRFISLYNKSRKFLKIGSTNYANYQKNEYVMINMKESNFEILPVNQDQITISILTKFSDQYSNLTEGNIKKKLFSRRHFIEFMNEHPDTKALYYYKLDLDEKSECSATLFIDDNVLKHYDSVLEEMTIYPKAHVQQGIESIFK</sequence>
<dbReference type="RefSeq" id="WP_087258389.1">
    <property type="nucleotide sequence ID" value="NZ_CALURN010000013.1"/>
</dbReference>
<dbReference type="Proteomes" id="UP000196258">
    <property type="component" value="Unassembled WGS sequence"/>
</dbReference>
<protein>
    <recommendedName>
        <fullName evidence="3">DUF5081 family protein</fullName>
    </recommendedName>
</protein>
<dbReference type="EMBL" id="NFLB01000020">
    <property type="protein sequence ID" value="OUQ03369.1"/>
    <property type="molecule type" value="Genomic_DNA"/>
</dbReference>
<evidence type="ECO:0008006" key="3">
    <source>
        <dbReference type="Google" id="ProtNLM"/>
    </source>
</evidence>
<name>A0A1Y4Q8W2_9FIRM</name>
<gene>
    <name evidence="1" type="ORF">B5E91_12725</name>
</gene>
<comment type="caution">
    <text evidence="1">The sequence shown here is derived from an EMBL/GenBank/DDBJ whole genome shotgun (WGS) entry which is preliminary data.</text>
</comment>